<keyword evidence="5" id="KW-1185">Reference proteome</keyword>
<evidence type="ECO:0000256" key="2">
    <source>
        <dbReference type="SAM" id="Phobius"/>
    </source>
</evidence>
<dbReference type="Pfam" id="PF12089">
    <property type="entry name" value="DUF3566"/>
    <property type="match status" value="1"/>
</dbReference>
<dbReference type="AlphaFoldDB" id="W9G2Z1"/>
<name>W9G2Z1_9MICO</name>
<feature type="compositionally biased region" description="Low complexity" evidence="1">
    <location>
        <begin position="17"/>
        <end position="31"/>
    </location>
</feature>
<proteinExistence type="predicted"/>
<dbReference type="eggNOG" id="COG3266">
    <property type="taxonomic scope" value="Bacteria"/>
</dbReference>
<keyword evidence="2" id="KW-0472">Membrane</keyword>
<dbReference type="STRING" id="1386089.N865_16105"/>
<reference evidence="4 5" key="1">
    <citation type="submission" date="2013-08" db="EMBL/GenBank/DDBJ databases">
        <title>Intrasporangium oryzae NRRL B-24470.</title>
        <authorList>
            <person name="Liu H."/>
            <person name="Wang G."/>
        </authorList>
    </citation>
    <scope>NUCLEOTIDE SEQUENCE [LARGE SCALE GENOMIC DNA]</scope>
    <source>
        <strain evidence="4 5">NRRL B-24470</strain>
    </source>
</reference>
<feature type="compositionally biased region" description="Polar residues" evidence="1">
    <location>
        <begin position="87"/>
        <end position="102"/>
    </location>
</feature>
<evidence type="ECO:0000259" key="3">
    <source>
        <dbReference type="Pfam" id="PF12089"/>
    </source>
</evidence>
<feature type="transmembrane region" description="Helical" evidence="2">
    <location>
        <begin position="241"/>
        <end position="267"/>
    </location>
</feature>
<dbReference type="Proteomes" id="UP000019489">
    <property type="component" value="Unassembled WGS sequence"/>
</dbReference>
<evidence type="ECO:0000313" key="4">
    <source>
        <dbReference type="EMBL" id="EWT00370.1"/>
    </source>
</evidence>
<evidence type="ECO:0000313" key="5">
    <source>
        <dbReference type="Proteomes" id="UP000019489"/>
    </source>
</evidence>
<sequence>MSTTSSEGPFSTAGFDSSSSNGSPRASSRGADSTSELPVTPSTEPTAGGGAAGSTNGTKSASTGAPNGAASGAPNGASNGAAAGATVSESTTQLSRGAITNLTPPPPPAPEVEAPTAPTAQVPVAEAPAQATPRAAGARTATSARPTATSARPATAAAARKAKGPRRVRLAVARVDPWSVMKMSFLLSVAIGIAGVVLTAVLWMILSTMNVFTDIEGVLQSLQTSQTDPFSIKDYVGFGRVVSLSIVIGVIDVILLTAISTVMAFLYNICSALVGGVQLTLTDD</sequence>
<feature type="region of interest" description="Disordered" evidence="1">
    <location>
        <begin position="1"/>
        <end position="162"/>
    </location>
</feature>
<organism evidence="4 5">
    <name type="scientific">Intrasporangium oryzae NRRL B-24470</name>
    <dbReference type="NCBI Taxonomy" id="1386089"/>
    <lineage>
        <taxon>Bacteria</taxon>
        <taxon>Bacillati</taxon>
        <taxon>Actinomycetota</taxon>
        <taxon>Actinomycetes</taxon>
        <taxon>Micrococcales</taxon>
        <taxon>Intrasporangiaceae</taxon>
        <taxon>Intrasporangium</taxon>
    </lineage>
</organism>
<dbReference type="EMBL" id="AWSA01000045">
    <property type="protein sequence ID" value="EWT00370.1"/>
    <property type="molecule type" value="Genomic_DNA"/>
</dbReference>
<feature type="compositionally biased region" description="Low complexity" evidence="1">
    <location>
        <begin position="53"/>
        <end position="86"/>
    </location>
</feature>
<accession>W9G2Z1</accession>
<feature type="domain" description="DUF3566" evidence="3">
    <location>
        <begin position="165"/>
        <end position="283"/>
    </location>
</feature>
<protein>
    <submittedName>
        <fullName evidence="4">Membrane protein</fullName>
    </submittedName>
</protein>
<evidence type="ECO:0000256" key="1">
    <source>
        <dbReference type="SAM" id="MobiDB-lite"/>
    </source>
</evidence>
<keyword evidence="2" id="KW-1133">Transmembrane helix</keyword>
<dbReference type="PATRIC" id="fig|1386089.3.peg.3415"/>
<keyword evidence="2" id="KW-0812">Transmembrane</keyword>
<gene>
    <name evidence="4" type="ORF">N865_16105</name>
</gene>
<dbReference type="OrthoDB" id="3240216at2"/>
<comment type="caution">
    <text evidence="4">The sequence shown here is derived from an EMBL/GenBank/DDBJ whole genome shotgun (WGS) entry which is preliminary data.</text>
</comment>
<feature type="transmembrane region" description="Helical" evidence="2">
    <location>
        <begin position="184"/>
        <end position="206"/>
    </location>
</feature>
<dbReference type="InterPro" id="IPR021949">
    <property type="entry name" value="DUF3566_TM"/>
</dbReference>
<feature type="compositionally biased region" description="Low complexity" evidence="1">
    <location>
        <begin position="111"/>
        <end position="159"/>
    </location>
</feature>